<feature type="domain" description="CDCP1 second and fifth CUB" evidence="6">
    <location>
        <begin position="304"/>
        <end position="407"/>
    </location>
</feature>
<evidence type="ECO:0000259" key="5">
    <source>
        <dbReference type="Pfam" id="PF23667"/>
    </source>
</evidence>
<evidence type="ECO:0000256" key="1">
    <source>
        <dbReference type="SAM" id="MobiDB-lite"/>
    </source>
</evidence>
<keyword evidence="3" id="KW-0732">Signal</keyword>
<evidence type="ECO:0008006" key="9">
    <source>
        <dbReference type="Google" id="ProtNLM"/>
    </source>
</evidence>
<proteinExistence type="predicted"/>
<dbReference type="Pfam" id="PF23665">
    <property type="entry name" value="CDCP1_CUB_6"/>
    <property type="match status" value="2"/>
</dbReference>
<dbReference type="PANTHER" id="PTHR14477:SF1">
    <property type="entry name" value="CUB DOMAIN-CONTAINING PROTEIN 1"/>
    <property type="match status" value="1"/>
</dbReference>
<protein>
    <recommendedName>
        <fullName evidence="9">CUB domain-containing protein 1</fullName>
    </recommendedName>
</protein>
<keyword evidence="2" id="KW-0472">Membrane</keyword>
<evidence type="ECO:0000313" key="7">
    <source>
        <dbReference type="EMBL" id="KAL2080596.1"/>
    </source>
</evidence>
<sequence length="1040" mass="113503">MRYFCVVWAKVLLGLLLMPSSQMSEGVTVTVTPDKESIITITKDAASAGCEACVDDGENPICNLTQFVLSKPVETTIQFNCTKPQDFYKVKTEGKIECTSESCTPGAGEVQASLFIEFHKSFLWTISVPDGTVLGLDLTGKGLKEVPESDACEDGYLYSVSKTDAQGVAQTQNYCTGGTVTHLDLPSKASVSVDAPPQGEVGPTVFSLAPLPKPTPKPKPKKEGRMMAVTPDPSSQVFISKSSQGTDCSVCVGAEPNPTCSEEVTLNEPLNTTVKFTCDKPEDVFKVEIIWEIDLTEDASSSKEMLADSSLFLGFDRIFTWDMKVPPSRTFQMDFPSPGMRQIAPTETCPSGNIYSVIVYKRSRSVIGTFCKNGTISQIQGLYKGRVTLPVPKNKKLSTSAVKVSVGPITKLLAIVKAQLPRGQSYSDFFSANYQDGFPREEAMRWDLVVPPKHDFTVSFLGQTEPSCGSQAVQVRYEQEGKAPIVKSLKDEQPSNMQGSFSLVLQNCDSRGPTGLTLNFRVSALRSGVPHVCPVTMQQDITLNIENTNAQSYCEMKVDGALQEKITVLPATTSTLSFLDCPSEDLVITVSKTLECQTLASCPVQQTTLTIPTLEACLPAPVRDVVWHLLVPEHGTVDLQSPTGTLRQSLPGDECGGKFSLHVAESDGTPVGEFCSGGVIRKVQIHNSITVTATAANARSVRSGQTPLFNVSFGPEIRESIVYHVKPEPTAQAPVLLATPGWPRGMKPFSTASWIVQLPSQYRADLVFTNVSQPKCDQHHTMIKVQVIGSEEEMLSRREDQELVDKVSVPGSFFLNMSNCQPESGDFSAISKVMLEKKNKMLLGIILGVLGALLLLTLIVLAVVCLVTRKRKKHALSNRVSIYNPKGNLFRPGEASFKSDNGSHIYDSIDDAMPYSDLMGDPGYNNAETGVYRPFNSGVDVKPPIIEMPGENNKKEEFSTFLDPGESFGPPRPRTPLGPMNSLGFEDRRMMDHTLNTFKNAGEPNPIRLSDMDPLPPPASIYDDEWDNDYDDDDDDEDAM</sequence>
<dbReference type="EMBL" id="JBHFQA010000021">
    <property type="protein sequence ID" value="KAL2080596.1"/>
    <property type="molecule type" value="Genomic_DNA"/>
</dbReference>
<dbReference type="InterPro" id="IPR056266">
    <property type="entry name" value="CDCP1_CUB_3rd_6th"/>
</dbReference>
<dbReference type="Pfam" id="PF23667">
    <property type="entry name" value="CUB_CDCP1_1"/>
    <property type="match status" value="2"/>
</dbReference>
<evidence type="ECO:0000256" key="3">
    <source>
        <dbReference type="SAM" id="SignalP"/>
    </source>
</evidence>
<dbReference type="PANTHER" id="PTHR14477">
    <property type="entry name" value="CUB DOMAIN-CONTAINING PROTEIN 1"/>
    <property type="match status" value="1"/>
</dbReference>
<feature type="compositionally biased region" description="Acidic residues" evidence="1">
    <location>
        <begin position="1022"/>
        <end position="1040"/>
    </location>
</feature>
<evidence type="ECO:0000259" key="6">
    <source>
        <dbReference type="Pfam" id="PF23668"/>
    </source>
</evidence>
<dbReference type="InterPro" id="IPR056269">
    <property type="entry name" value="CUB_CDCP1_2nd_5th"/>
</dbReference>
<dbReference type="Proteomes" id="UP001591681">
    <property type="component" value="Unassembled WGS sequence"/>
</dbReference>
<feature type="domain" description="CDCP1 second and fifth CUB" evidence="6">
    <location>
        <begin position="106"/>
        <end position="208"/>
    </location>
</feature>
<keyword evidence="8" id="KW-1185">Reference proteome</keyword>
<evidence type="ECO:0000259" key="4">
    <source>
        <dbReference type="Pfam" id="PF23665"/>
    </source>
</evidence>
<feature type="domain" description="CDCP1 second and fifth CUB" evidence="6">
    <location>
        <begin position="615"/>
        <end position="705"/>
    </location>
</feature>
<reference evidence="7 8" key="1">
    <citation type="submission" date="2024-09" db="EMBL/GenBank/DDBJ databases">
        <title>A chromosome-level genome assembly of Gray's grenadier anchovy, Coilia grayii.</title>
        <authorList>
            <person name="Fu Z."/>
        </authorList>
    </citation>
    <scope>NUCLEOTIDE SEQUENCE [LARGE SCALE GENOMIC DNA]</scope>
    <source>
        <strain evidence="7">G4</strain>
        <tissue evidence="7">Muscle</tissue>
    </source>
</reference>
<evidence type="ECO:0000256" key="2">
    <source>
        <dbReference type="SAM" id="Phobius"/>
    </source>
</evidence>
<feature type="signal peptide" evidence="3">
    <location>
        <begin position="1"/>
        <end position="24"/>
    </location>
</feature>
<feature type="chain" id="PRO_5044792555" description="CUB domain-containing protein 1" evidence="3">
    <location>
        <begin position="25"/>
        <end position="1040"/>
    </location>
</feature>
<feature type="domain" description="CDCP1 third and sixth CUB" evidence="4">
    <location>
        <begin position="719"/>
        <end position="833"/>
    </location>
</feature>
<dbReference type="InterPro" id="IPR056268">
    <property type="entry name" value="CUB_CDCP1_1st"/>
</dbReference>
<accession>A0ABD1J1V6</accession>
<evidence type="ECO:0000313" key="8">
    <source>
        <dbReference type="Proteomes" id="UP001591681"/>
    </source>
</evidence>
<keyword evidence="2" id="KW-1133">Transmembrane helix</keyword>
<gene>
    <name evidence="7" type="ORF">ACEWY4_024389</name>
</gene>
<feature type="transmembrane region" description="Helical" evidence="2">
    <location>
        <begin position="841"/>
        <end position="867"/>
    </location>
</feature>
<dbReference type="AlphaFoldDB" id="A0ABD1J1V6"/>
<feature type="domain" description="CDCP1 third and sixth CUB" evidence="4">
    <location>
        <begin position="416"/>
        <end position="511"/>
    </location>
</feature>
<keyword evidence="2" id="KW-0812">Transmembrane</keyword>
<feature type="domain" description="CDCP1 first CUB" evidence="5">
    <location>
        <begin position="225"/>
        <end position="294"/>
    </location>
</feature>
<comment type="caution">
    <text evidence="7">The sequence shown here is derived from an EMBL/GenBank/DDBJ whole genome shotgun (WGS) entry which is preliminary data.</text>
</comment>
<organism evidence="7 8">
    <name type="scientific">Coilia grayii</name>
    <name type="common">Gray's grenadier anchovy</name>
    <dbReference type="NCBI Taxonomy" id="363190"/>
    <lineage>
        <taxon>Eukaryota</taxon>
        <taxon>Metazoa</taxon>
        <taxon>Chordata</taxon>
        <taxon>Craniata</taxon>
        <taxon>Vertebrata</taxon>
        <taxon>Euteleostomi</taxon>
        <taxon>Actinopterygii</taxon>
        <taxon>Neopterygii</taxon>
        <taxon>Teleostei</taxon>
        <taxon>Clupei</taxon>
        <taxon>Clupeiformes</taxon>
        <taxon>Clupeoidei</taxon>
        <taxon>Engraulidae</taxon>
        <taxon>Coilinae</taxon>
        <taxon>Coilia</taxon>
    </lineage>
</organism>
<dbReference type="InterPro" id="IPR038811">
    <property type="entry name" value="CDCP1"/>
</dbReference>
<dbReference type="Pfam" id="PF23668">
    <property type="entry name" value="CUB_CDCP1_2"/>
    <property type="match status" value="3"/>
</dbReference>
<feature type="region of interest" description="Disordered" evidence="1">
    <location>
        <begin position="998"/>
        <end position="1040"/>
    </location>
</feature>
<name>A0ABD1J1V6_9TELE</name>
<feature type="domain" description="CDCP1 first CUB" evidence="5">
    <location>
        <begin position="28"/>
        <end position="98"/>
    </location>
</feature>